<evidence type="ECO:0000256" key="2">
    <source>
        <dbReference type="ARBA" id="ARBA00022840"/>
    </source>
</evidence>
<keyword evidence="2" id="KW-0067">ATP-binding</keyword>
<dbReference type="PROSITE" id="PS50045">
    <property type="entry name" value="SIGMA54_INTERACT_4"/>
    <property type="match status" value="1"/>
</dbReference>
<dbReference type="InterPro" id="IPR027417">
    <property type="entry name" value="P-loop_NTPase"/>
</dbReference>
<comment type="caution">
    <text evidence="4">The sequence shown here is derived from an EMBL/GenBank/DDBJ whole genome shotgun (WGS) entry which is preliminary data.</text>
</comment>
<dbReference type="GO" id="GO:0006355">
    <property type="term" value="P:regulation of DNA-templated transcription"/>
    <property type="evidence" value="ECO:0007669"/>
    <property type="project" value="InterPro"/>
</dbReference>
<reference evidence="5" key="1">
    <citation type="submission" date="2010-03" db="EMBL/GenBank/DDBJ databases">
        <title>Complete sequence of Mobiluncus curtisii ATCC 43063.</title>
        <authorList>
            <person name="Muzny D."/>
            <person name="Qin X."/>
            <person name="Deng J."/>
            <person name="Jiang H."/>
            <person name="Liu Y."/>
            <person name="Qu J."/>
            <person name="Song X.-Z."/>
            <person name="Zhang L."/>
            <person name="Thornton R."/>
            <person name="Coyle M."/>
            <person name="Francisco L."/>
            <person name="Jackson L."/>
            <person name="Javaid M."/>
            <person name="Korchina V."/>
            <person name="Kovar C."/>
            <person name="Mata R."/>
            <person name="Mathew T."/>
            <person name="Ngo R."/>
            <person name="Nguyen L."/>
            <person name="Nguyen N."/>
            <person name="Okwuonu G."/>
            <person name="Ongeri F."/>
            <person name="Pham C."/>
            <person name="Simmons D."/>
            <person name="Wilczek-Boney K."/>
            <person name="Hale W."/>
            <person name="Jakkamsetti A."/>
            <person name="Pham P."/>
            <person name="Ruth R."/>
            <person name="San Lucas F."/>
            <person name="Warren J."/>
            <person name="Zhang J."/>
            <person name="Zhao Z."/>
            <person name="Zhou C."/>
            <person name="Zhu D."/>
            <person name="Lee S."/>
            <person name="Bess C."/>
            <person name="Blankenburg K."/>
            <person name="Forbes L."/>
            <person name="Fu Q."/>
            <person name="Gubbala S."/>
            <person name="Hirani K."/>
            <person name="Jayaseelan J.C."/>
            <person name="Lara F."/>
            <person name="Munidasa M."/>
            <person name="Palculict T."/>
            <person name="Patil S."/>
            <person name="Pu L.-L."/>
            <person name="Saada N."/>
            <person name="Tang L."/>
            <person name="Weissenberger G."/>
            <person name="Zhu Y."/>
            <person name="Hemphill L."/>
            <person name="Shang Y."/>
            <person name="Youmans B."/>
            <person name="Ayvaz T."/>
            <person name="Ross M."/>
            <person name="Santibanez J."/>
            <person name="Aqrawi P."/>
            <person name="Gross S."/>
            <person name="Joshi V."/>
            <person name="Fowler G."/>
            <person name="Nazareth L."/>
            <person name="Reid J."/>
            <person name="Worley K."/>
            <person name="Petrosino J."/>
            <person name="Highlander S."/>
            <person name="Gibbs R."/>
            <person name="Gibbs R."/>
        </authorList>
    </citation>
    <scope>NUCLEOTIDE SEQUENCE [LARGE SCALE GENOMIC DNA]</scope>
    <source>
        <strain evidence="5">ATCC 43553</strain>
    </source>
</reference>
<dbReference type="SMART" id="SM00382">
    <property type="entry name" value="AAA"/>
    <property type="match status" value="1"/>
</dbReference>
<dbReference type="Pfam" id="PF00158">
    <property type="entry name" value="Sigma54_activat"/>
    <property type="match status" value="1"/>
</dbReference>
<dbReference type="Gene3D" id="1.10.10.60">
    <property type="entry name" value="Homeodomain-like"/>
    <property type="match status" value="1"/>
</dbReference>
<dbReference type="GO" id="GO:0005524">
    <property type="term" value="F:ATP binding"/>
    <property type="evidence" value="ECO:0007669"/>
    <property type="project" value="UniProtKB-KW"/>
</dbReference>
<dbReference type="GO" id="GO:0043565">
    <property type="term" value="F:sequence-specific DNA binding"/>
    <property type="evidence" value="ECO:0007669"/>
    <property type="project" value="InterPro"/>
</dbReference>
<dbReference type="PROSITE" id="PS00676">
    <property type="entry name" value="SIGMA54_INTERACT_2"/>
    <property type="match status" value="1"/>
</dbReference>
<dbReference type="SUPFAM" id="SSF46689">
    <property type="entry name" value="Homeodomain-like"/>
    <property type="match status" value="1"/>
</dbReference>
<dbReference type="PANTHER" id="PTHR32071:SF57">
    <property type="entry name" value="C4-DICARBOXYLATE TRANSPORT TRANSCRIPTIONAL REGULATORY PROTEIN DCTD"/>
    <property type="match status" value="1"/>
</dbReference>
<evidence type="ECO:0000259" key="3">
    <source>
        <dbReference type="PROSITE" id="PS50045"/>
    </source>
</evidence>
<dbReference type="InterPro" id="IPR003593">
    <property type="entry name" value="AAA+_ATPase"/>
</dbReference>
<dbReference type="AlphaFoldDB" id="D4XG39"/>
<protein>
    <submittedName>
        <fullName evidence="4">Sigma-54 interaction domain protein</fullName>
    </submittedName>
</protein>
<dbReference type="eggNOG" id="COG2204">
    <property type="taxonomic scope" value="Bacteria"/>
</dbReference>
<proteinExistence type="predicted"/>
<feature type="domain" description="Sigma-54 factor interaction" evidence="3">
    <location>
        <begin position="143"/>
        <end position="368"/>
    </location>
</feature>
<name>D4XG39_9BURK</name>
<evidence type="ECO:0000256" key="1">
    <source>
        <dbReference type="ARBA" id="ARBA00022741"/>
    </source>
</evidence>
<dbReference type="InterPro" id="IPR009057">
    <property type="entry name" value="Homeodomain-like_sf"/>
</dbReference>
<keyword evidence="1" id="KW-0547">Nucleotide-binding</keyword>
<dbReference type="Proteomes" id="UP000004510">
    <property type="component" value="Unassembled WGS sequence"/>
</dbReference>
<dbReference type="FunFam" id="3.40.50.300:FF:000006">
    <property type="entry name" value="DNA-binding transcriptional regulator NtrC"/>
    <property type="match status" value="1"/>
</dbReference>
<dbReference type="InterPro" id="IPR002078">
    <property type="entry name" value="Sigma_54_int"/>
</dbReference>
<evidence type="ECO:0000313" key="4">
    <source>
        <dbReference type="EMBL" id="EFF74228.1"/>
    </source>
</evidence>
<dbReference type="HOGENOM" id="CLU_000445_7_1_4"/>
<dbReference type="EMBL" id="ADMS01000101">
    <property type="protein sequence ID" value="EFF74228.1"/>
    <property type="molecule type" value="Genomic_DNA"/>
</dbReference>
<dbReference type="Pfam" id="PF02954">
    <property type="entry name" value="HTH_8"/>
    <property type="match status" value="1"/>
</dbReference>
<accession>D4XG39</accession>
<sequence length="464" mass="51434">MVAAMTQKFARDEFDLYVWEGTSDIASRAERCLAGMDVTLVRADAGMAFPPPRDPSRPAVALVSVSVMGDNRFSGYDWLSAQAVPVIWVSAEARGRDSRYYPPEYSYTLPLSFTTADLRKLLYELLGTLEQFNRSAPKREQPLIAVSASMQALLAEAEMFADCRSNALIHGETGVGKERIARLLHDRAAWSDGPFVAVNCGAIPEGLFEAHFFGHAKGAFTGAVGAHKGYFEQANGGTLFLDEIGDLPLYQQVKLLRVLEQSAVTRLGSTVEIPVDFRLVAATNKDLRVLVGQDEFRADLYYRLAVIELRIPNLEQRGGEEKIAIFRALLDRLGCDGEPPDWLLDRVARTRYAGNVRELSNVAERVAIMRRQFGAWDQDRLARIFDQIGEPLRAASTLCEPPVFTDAERAERARILAALDVNGWRRQDTANTLGISRKVLWEKMRKLHLGGGQGETAEGVVEAS</sequence>
<evidence type="ECO:0000313" key="5">
    <source>
        <dbReference type="Proteomes" id="UP000004510"/>
    </source>
</evidence>
<gene>
    <name evidence="4" type="ORF">HMPREF0004_4416</name>
</gene>
<dbReference type="PANTHER" id="PTHR32071">
    <property type="entry name" value="TRANSCRIPTIONAL REGULATORY PROTEIN"/>
    <property type="match status" value="1"/>
</dbReference>
<dbReference type="Gene3D" id="3.40.50.300">
    <property type="entry name" value="P-loop containing nucleotide triphosphate hydrolases"/>
    <property type="match status" value="1"/>
</dbReference>
<dbReference type="PATRIC" id="fig|742159.3.peg.5417"/>
<dbReference type="InterPro" id="IPR002197">
    <property type="entry name" value="HTH_Fis"/>
</dbReference>
<organism evidence="4 5">
    <name type="scientific">Achromobacter piechaudii ATCC 43553</name>
    <dbReference type="NCBI Taxonomy" id="742159"/>
    <lineage>
        <taxon>Bacteria</taxon>
        <taxon>Pseudomonadati</taxon>
        <taxon>Pseudomonadota</taxon>
        <taxon>Betaproteobacteria</taxon>
        <taxon>Burkholderiales</taxon>
        <taxon>Alcaligenaceae</taxon>
        <taxon>Achromobacter</taxon>
    </lineage>
</organism>
<dbReference type="SUPFAM" id="SSF52540">
    <property type="entry name" value="P-loop containing nucleoside triphosphate hydrolases"/>
    <property type="match status" value="1"/>
</dbReference>
<dbReference type="CDD" id="cd00009">
    <property type="entry name" value="AAA"/>
    <property type="match status" value="1"/>
</dbReference>
<dbReference type="InterPro" id="IPR025943">
    <property type="entry name" value="Sigma_54_int_dom_ATP-bd_2"/>
</dbReference>